<keyword evidence="4" id="KW-0843">Virulence</keyword>
<evidence type="ECO:0000259" key="8">
    <source>
        <dbReference type="PROSITE" id="PS50048"/>
    </source>
</evidence>
<keyword evidence="10" id="KW-1185">Reference proteome</keyword>
<feature type="compositionally biased region" description="Basic and acidic residues" evidence="7">
    <location>
        <begin position="741"/>
        <end position="754"/>
    </location>
</feature>
<keyword evidence="2" id="KW-0479">Metal-binding</keyword>
<dbReference type="CDD" id="cd12148">
    <property type="entry name" value="fungal_TF_MHR"/>
    <property type="match status" value="1"/>
</dbReference>
<dbReference type="CDD" id="cd00067">
    <property type="entry name" value="GAL4"/>
    <property type="match status" value="1"/>
</dbReference>
<dbReference type="PRINTS" id="PR00755">
    <property type="entry name" value="AFLATOXINBRP"/>
</dbReference>
<proteinExistence type="predicted"/>
<dbReference type="Proteomes" id="UP001498771">
    <property type="component" value="Unassembled WGS sequence"/>
</dbReference>
<accession>A0ABR1F7Y6</accession>
<gene>
    <name evidence="9" type="ORF">BZA70DRAFT_277509</name>
</gene>
<dbReference type="Pfam" id="PF04082">
    <property type="entry name" value="Fungal_trans"/>
    <property type="match status" value="1"/>
</dbReference>
<dbReference type="RefSeq" id="XP_064768984.1">
    <property type="nucleotide sequence ID" value="XM_064912456.1"/>
</dbReference>
<feature type="compositionally biased region" description="Polar residues" evidence="7">
    <location>
        <begin position="206"/>
        <end position="220"/>
    </location>
</feature>
<reference evidence="9 10" key="1">
    <citation type="submission" date="2024-03" db="EMBL/GenBank/DDBJ databases">
        <title>Genome-scale model development and genomic sequencing of the oleaginous clade Lipomyces.</title>
        <authorList>
            <consortium name="Lawrence Berkeley National Laboratory"/>
            <person name="Czajka J.J."/>
            <person name="Han Y."/>
            <person name="Kim J."/>
            <person name="Mondo S.J."/>
            <person name="Hofstad B.A."/>
            <person name="Robles A."/>
            <person name="Haridas S."/>
            <person name="Riley R."/>
            <person name="LaButti K."/>
            <person name="Pangilinan J."/>
            <person name="Andreopoulos W."/>
            <person name="Lipzen A."/>
            <person name="Yan J."/>
            <person name="Wang M."/>
            <person name="Ng V."/>
            <person name="Grigoriev I.V."/>
            <person name="Spatafora J.W."/>
            <person name="Magnuson J.K."/>
            <person name="Baker S.E."/>
            <person name="Pomraning K.R."/>
        </authorList>
    </citation>
    <scope>NUCLEOTIDE SEQUENCE [LARGE SCALE GENOMIC DNA]</scope>
    <source>
        <strain evidence="9 10">Phaff 52-87</strain>
    </source>
</reference>
<name>A0ABR1F7Y6_9ASCO</name>
<dbReference type="InterPro" id="IPR001138">
    <property type="entry name" value="Zn2Cys6_DnaBD"/>
</dbReference>
<comment type="caution">
    <text evidence="9">The sequence shown here is derived from an EMBL/GenBank/DDBJ whole genome shotgun (WGS) entry which is preliminary data.</text>
</comment>
<dbReference type="SMART" id="SM00066">
    <property type="entry name" value="GAL4"/>
    <property type="match status" value="1"/>
</dbReference>
<dbReference type="Gene3D" id="4.10.240.10">
    <property type="entry name" value="Zn(2)-C6 fungal-type DNA-binding domain"/>
    <property type="match status" value="1"/>
</dbReference>
<feature type="compositionally biased region" description="Low complexity" evidence="7">
    <location>
        <begin position="726"/>
        <end position="739"/>
    </location>
</feature>
<feature type="region of interest" description="Disordered" evidence="7">
    <location>
        <begin position="858"/>
        <end position="879"/>
    </location>
</feature>
<protein>
    <submittedName>
        <fullName evidence="9">Fungal-specific transcription factor domain-containing protein</fullName>
    </submittedName>
</protein>
<dbReference type="PANTHER" id="PTHR47338">
    <property type="entry name" value="ZN(II)2CYS6 TRANSCRIPTION FACTOR (EUROFUNG)-RELATED"/>
    <property type="match status" value="1"/>
</dbReference>
<dbReference type="EMBL" id="JBBJBU010000004">
    <property type="protein sequence ID" value="KAK7205951.1"/>
    <property type="molecule type" value="Genomic_DNA"/>
</dbReference>
<evidence type="ECO:0000313" key="10">
    <source>
        <dbReference type="Proteomes" id="UP001498771"/>
    </source>
</evidence>
<feature type="region of interest" description="Disordered" evidence="7">
    <location>
        <begin position="122"/>
        <end position="231"/>
    </location>
</feature>
<comment type="subcellular location">
    <subcellularLocation>
        <location evidence="1">Nucleus</location>
    </subcellularLocation>
</comment>
<evidence type="ECO:0000256" key="1">
    <source>
        <dbReference type="ARBA" id="ARBA00004123"/>
    </source>
</evidence>
<dbReference type="GeneID" id="90037968"/>
<feature type="compositionally biased region" description="Basic and acidic residues" evidence="7">
    <location>
        <begin position="8"/>
        <end position="40"/>
    </location>
</feature>
<evidence type="ECO:0000256" key="7">
    <source>
        <dbReference type="SAM" id="MobiDB-lite"/>
    </source>
</evidence>
<dbReference type="PROSITE" id="PS50048">
    <property type="entry name" value="ZN2_CY6_FUNGAL_2"/>
    <property type="match status" value="1"/>
</dbReference>
<evidence type="ECO:0000256" key="3">
    <source>
        <dbReference type="ARBA" id="ARBA00023015"/>
    </source>
</evidence>
<feature type="compositionally biased region" description="Polar residues" evidence="7">
    <location>
        <begin position="160"/>
        <end position="175"/>
    </location>
</feature>
<organism evidence="9 10">
    <name type="scientific">Myxozyma melibiosi</name>
    <dbReference type="NCBI Taxonomy" id="54550"/>
    <lineage>
        <taxon>Eukaryota</taxon>
        <taxon>Fungi</taxon>
        <taxon>Dikarya</taxon>
        <taxon>Ascomycota</taxon>
        <taxon>Saccharomycotina</taxon>
        <taxon>Lipomycetes</taxon>
        <taxon>Lipomycetales</taxon>
        <taxon>Lipomycetaceae</taxon>
        <taxon>Myxozyma</taxon>
    </lineage>
</organism>
<dbReference type="InterPro" id="IPR007219">
    <property type="entry name" value="XnlR_reg_dom"/>
</dbReference>
<dbReference type="SMART" id="SM00906">
    <property type="entry name" value="Fungal_trans"/>
    <property type="match status" value="1"/>
</dbReference>
<feature type="compositionally biased region" description="Polar residues" evidence="7">
    <location>
        <begin position="128"/>
        <end position="140"/>
    </location>
</feature>
<feature type="domain" description="Zn(2)-C6 fungal-type" evidence="8">
    <location>
        <begin position="64"/>
        <end position="94"/>
    </location>
</feature>
<keyword evidence="6" id="KW-0539">Nucleus</keyword>
<evidence type="ECO:0000313" key="9">
    <source>
        <dbReference type="EMBL" id="KAK7205951.1"/>
    </source>
</evidence>
<dbReference type="InterPro" id="IPR050815">
    <property type="entry name" value="TF_fung"/>
</dbReference>
<feature type="region of interest" description="Disordered" evidence="7">
    <location>
        <begin position="1"/>
        <end position="56"/>
    </location>
</feature>
<feature type="region of interest" description="Disordered" evidence="7">
    <location>
        <begin position="662"/>
        <end position="713"/>
    </location>
</feature>
<evidence type="ECO:0000256" key="6">
    <source>
        <dbReference type="ARBA" id="ARBA00023242"/>
    </source>
</evidence>
<dbReference type="PANTHER" id="PTHR47338:SF27">
    <property type="entry name" value="ZN(II)2CYS6 TRANSCRIPTION FACTOR (EUROFUNG)"/>
    <property type="match status" value="1"/>
</dbReference>
<dbReference type="SUPFAM" id="SSF57701">
    <property type="entry name" value="Zn2/Cys6 DNA-binding domain"/>
    <property type="match status" value="1"/>
</dbReference>
<evidence type="ECO:0000256" key="4">
    <source>
        <dbReference type="ARBA" id="ARBA00023026"/>
    </source>
</evidence>
<feature type="region of interest" description="Disordered" evidence="7">
    <location>
        <begin position="726"/>
        <end position="806"/>
    </location>
</feature>
<dbReference type="PROSITE" id="PS00463">
    <property type="entry name" value="ZN2_CY6_FUNGAL_1"/>
    <property type="match status" value="1"/>
</dbReference>
<keyword evidence="5" id="KW-0804">Transcription</keyword>
<dbReference type="InterPro" id="IPR036864">
    <property type="entry name" value="Zn2-C6_fun-type_DNA-bd_sf"/>
</dbReference>
<sequence>MPATGPSHPDHDPIRPARDLKLDPDDSAHDSDAPSKTHEHARPRHSAHSSSSQSSADRRKLVIACIACRKKKVKCSGDRPACANCLRGDLPCQYPAVKNRGSRFGYHEMLNKRLEMMERHIKPPAVGNPSSPYHVSNKLSTMPIARPAPPPLQPSTSFPNNSSGSNDNPAGSGSSRLKRHADGSFKNGLSYGYNGTPSSEDVDNGYTGTAGNVTAESDTSSSRDRPLASNLSNVRMPDSEIIEHLTELYFRYLNNQSYAFLHKPSFVPRLHSGQVNPLLVLAVCAVSARFSRHPEIMTQPRYAAGEPFLLEARKLLSQEFDEPTIETTQALLIMGFSDFCGLNGGRAAIYSGLSMRMAATLGLNKEFDDPELSWVDREIRRKTWWSVLVFDRLAHSGPKRSFLLMEEECQISLPSSDHAFLNNIPVVTEMLSGEYPPNDPDLPRVPLELPGYHIKSVIMWGHIASYVNMGRKKENFPPWTEYSEFHKLEREIDRFYSSLPPHLVYSRDNLIALDATQQAGTFVHMHVAIQQCLCALHRCVYPYDHLNSKFEAPPISFIERSANKLTAAACSISGILNDTLQVEDVLPAAFVGFGAYNSATVHIVNAFSADPAISQMAKKHLTVNLKFLVLMREYWSIAGSWCTTLKERYFHKLQLEKNPNVSEQGNIISRPPSPTVRYGTLDFNGKESNSPGAAKSDGANSSGDGSNGRRTLSTSAATNNNAVAAALAQHQHQQLQQQQEVDERRKSEAQRRQEQQQPQLVVPTPTLATAAQSSPSNSMLPPLPPGTSYSDTLVLPSTFPPVDDEVPNPYLYDFDETWLRALENNKDQVVIDADRVGENSFLDFGSSTWFTDPSVPGFTASSSSSTAAQQFNNSDTQQPDVLSQQVQQLIYQQQQAQQEQQAQQLADGSTSANGDSFFNEIFGDMTWDLGSTVNAGAARATDAKTAVKK</sequence>
<dbReference type="Pfam" id="PF00172">
    <property type="entry name" value="Zn_clus"/>
    <property type="match status" value="1"/>
</dbReference>
<keyword evidence="3" id="KW-0805">Transcription regulation</keyword>
<evidence type="ECO:0000256" key="2">
    <source>
        <dbReference type="ARBA" id="ARBA00022723"/>
    </source>
</evidence>
<evidence type="ECO:0000256" key="5">
    <source>
        <dbReference type="ARBA" id="ARBA00023163"/>
    </source>
</evidence>
<feature type="compositionally biased region" description="Low complexity" evidence="7">
    <location>
        <begin position="692"/>
        <end position="704"/>
    </location>
</feature>